<dbReference type="Pfam" id="PF12771">
    <property type="entry name" value="SusD-like_2"/>
    <property type="match status" value="1"/>
</dbReference>
<dbReference type="SUPFAM" id="SSF48452">
    <property type="entry name" value="TPR-like"/>
    <property type="match status" value="1"/>
</dbReference>
<dbReference type="Proteomes" id="UP001500469">
    <property type="component" value="Unassembled WGS sequence"/>
</dbReference>
<comment type="caution">
    <text evidence="1">The sequence shown here is derived from an EMBL/GenBank/DDBJ whole genome shotgun (WGS) entry which is preliminary data.</text>
</comment>
<evidence type="ECO:0000313" key="2">
    <source>
        <dbReference type="Proteomes" id="UP001500469"/>
    </source>
</evidence>
<keyword evidence="2" id="KW-1185">Reference proteome</keyword>
<name>A0ABN1MYH6_9BACT</name>
<gene>
    <name evidence="1" type="ORF">GCM10009119_15270</name>
</gene>
<dbReference type="PROSITE" id="PS51257">
    <property type="entry name" value="PROKAR_LIPOPROTEIN"/>
    <property type="match status" value="1"/>
</dbReference>
<dbReference type="Pfam" id="PF12741">
    <property type="entry name" value="SusD-like"/>
    <property type="match status" value="1"/>
</dbReference>
<evidence type="ECO:0000313" key="1">
    <source>
        <dbReference type="EMBL" id="GAA0878559.1"/>
    </source>
</evidence>
<organism evidence="1 2">
    <name type="scientific">Algoriphagus jejuensis</name>
    <dbReference type="NCBI Taxonomy" id="419934"/>
    <lineage>
        <taxon>Bacteria</taxon>
        <taxon>Pseudomonadati</taxon>
        <taxon>Bacteroidota</taxon>
        <taxon>Cytophagia</taxon>
        <taxon>Cytophagales</taxon>
        <taxon>Cyclobacteriaceae</taxon>
        <taxon>Algoriphagus</taxon>
    </lineage>
</organism>
<dbReference type="Gene3D" id="1.25.40.390">
    <property type="match status" value="2"/>
</dbReference>
<proteinExistence type="predicted"/>
<accession>A0ABN1MYH6</accession>
<protein>
    <submittedName>
        <fullName evidence="1">SusD/RagB family nutrient-binding outer membrane lipoprotein</fullName>
    </submittedName>
</protein>
<dbReference type="InterPro" id="IPR011990">
    <property type="entry name" value="TPR-like_helical_dom_sf"/>
</dbReference>
<dbReference type="InterPro" id="IPR024302">
    <property type="entry name" value="SusD-like"/>
</dbReference>
<dbReference type="InterPro" id="IPR041662">
    <property type="entry name" value="SusD-like_2"/>
</dbReference>
<sequence length="554" mass="60819">MDMKMKRFIYGLTAATTLLFATSCDEKLDELLDSPNAVTAETASPDFLLNRIQLDYKDLWYGVSDDGARLTRQINQGSALYSNAYTAIETNGYWTDGYSNILADVKFLEPLAEEANFQRHLGIAKTIKAMVLFDLVDSYGDVPYTEAIDASNFSPKTDSGKSVYDAAFALLNEAAGHFTAPTAGAPNDYFYSRNYTRWIKLINTLKLRYFLNTKLVDAAGAKSGINALIAENNMIGTGDDFVFRFGTTAADPDSRHPKFAGQYTSGGGDYQSTHFMHHLTVEKGFDDPRVKYYMYRQVLTNTTNVDEQECVSQIAPPHYLVGSFPYCNPAGNKGYWGRDHLDPDGIPPDGLKRTAYGVYPAGGRFDNNSGVPVNNPALGAKGQGIHPIMLASYVDFMLAEAALTLGTTGDAKTYLTSALTKNINYVRSFALASAESAVVLSSITNDQHATQRDSYIAYVGGQFDAAATADAKMNVIGLEYWLGLYGNGKEAYNLYRRTGKPAKLQPGLEADPGVFVRSFLYPNNYMVTNTNAVQKANVGVQVFWDTNPGSPWIY</sequence>
<keyword evidence="1" id="KW-0449">Lipoprotein</keyword>
<reference evidence="1 2" key="1">
    <citation type="journal article" date="2019" name="Int. J. Syst. Evol. Microbiol.">
        <title>The Global Catalogue of Microorganisms (GCM) 10K type strain sequencing project: providing services to taxonomists for standard genome sequencing and annotation.</title>
        <authorList>
            <consortium name="The Broad Institute Genomics Platform"/>
            <consortium name="The Broad Institute Genome Sequencing Center for Infectious Disease"/>
            <person name="Wu L."/>
            <person name="Ma J."/>
        </authorList>
    </citation>
    <scope>NUCLEOTIDE SEQUENCE [LARGE SCALE GENOMIC DNA]</scope>
    <source>
        <strain evidence="1 2">JCM 16112</strain>
    </source>
</reference>
<dbReference type="EMBL" id="BAAAFI010000006">
    <property type="protein sequence ID" value="GAA0878559.1"/>
    <property type="molecule type" value="Genomic_DNA"/>
</dbReference>